<dbReference type="EMBL" id="CP003379">
    <property type="protein sequence ID" value="AFL89151.1"/>
    <property type="molecule type" value="Genomic_DNA"/>
</dbReference>
<evidence type="ECO:0000313" key="3">
    <source>
        <dbReference type="EMBL" id="AFL89151.1"/>
    </source>
</evidence>
<gene>
    <name evidence="3" type="ordered locus">Terro_2916</name>
</gene>
<dbReference type="AlphaFoldDB" id="I3ZIT3"/>
<dbReference type="InterPro" id="IPR020904">
    <property type="entry name" value="Sc_DH/Rdtase_CS"/>
</dbReference>
<dbReference type="PANTHER" id="PTHR43477">
    <property type="entry name" value="DIHYDROANTICAPSIN 7-DEHYDROGENASE"/>
    <property type="match status" value="1"/>
</dbReference>
<evidence type="ECO:0000256" key="2">
    <source>
        <dbReference type="ARBA" id="ARBA00023002"/>
    </source>
</evidence>
<dbReference type="PRINTS" id="PR00080">
    <property type="entry name" value="SDRFAMILY"/>
</dbReference>
<dbReference type="RefSeq" id="WP_014786415.1">
    <property type="nucleotide sequence ID" value="NC_018014.1"/>
</dbReference>
<dbReference type="SUPFAM" id="SSF51735">
    <property type="entry name" value="NAD(P)-binding Rossmann-fold domains"/>
    <property type="match status" value="1"/>
</dbReference>
<comment type="similarity">
    <text evidence="1">Belongs to the short-chain dehydrogenases/reductases (SDR) family.</text>
</comment>
<sequence length="252" mass="26092">MSFRLDGKRALVTGAGSGIGRATAIALAEAGAEVYALDLQETAAKGVADHITSTGGKCQPIACDVSNEDSIAAAFASIAGLELLVNSAGVAHIGTIFDTNPDDFDRLYRVNVRGTYLCMQSALKLMSRGSAIVNIASIAATSGLSARFAYSMTKGAVVAMTLSVAKDALPLGVRCNCISPARVHTSFVDGFLAKNYPGREEEMLATLAASQPIGRMGTPEEIAQLALYLCSDSASFITGSDVAIDGGFNNLR</sequence>
<dbReference type="PRINTS" id="PR00081">
    <property type="entry name" value="GDHRDH"/>
</dbReference>
<dbReference type="InterPro" id="IPR051122">
    <property type="entry name" value="SDR_DHRS6-like"/>
</dbReference>
<dbReference type="KEGG" id="trs:Terro_2916"/>
<dbReference type="PANTHER" id="PTHR43477:SF1">
    <property type="entry name" value="DIHYDROANTICAPSIN 7-DEHYDROGENASE"/>
    <property type="match status" value="1"/>
</dbReference>
<evidence type="ECO:0000313" key="4">
    <source>
        <dbReference type="Proteomes" id="UP000006056"/>
    </source>
</evidence>
<reference evidence="3 4" key="1">
    <citation type="submission" date="2012-06" db="EMBL/GenBank/DDBJ databases">
        <title>Complete genome of Terriglobus roseus DSM 18391.</title>
        <authorList>
            <consortium name="US DOE Joint Genome Institute (JGI-PGF)"/>
            <person name="Lucas S."/>
            <person name="Copeland A."/>
            <person name="Lapidus A."/>
            <person name="Glavina del Rio T."/>
            <person name="Dalin E."/>
            <person name="Tice H."/>
            <person name="Bruce D."/>
            <person name="Goodwin L."/>
            <person name="Pitluck S."/>
            <person name="Peters L."/>
            <person name="Mikhailova N."/>
            <person name="Munk A.C.C."/>
            <person name="Kyrpides N."/>
            <person name="Mavromatis K."/>
            <person name="Ivanova N."/>
            <person name="Brettin T."/>
            <person name="Detter J.C."/>
            <person name="Han C."/>
            <person name="Larimer F."/>
            <person name="Land M."/>
            <person name="Hauser L."/>
            <person name="Markowitz V."/>
            <person name="Cheng J.-F."/>
            <person name="Hugenholtz P."/>
            <person name="Woyke T."/>
            <person name="Wu D."/>
            <person name="Brambilla E."/>
            <person name="Klenk H.-P."/>
            <person name="Eisen J.A."/>
        </authorList>
    </citation>
    <scope>NUCLEOTIDE SEQUENCE [LARGE SCALE GENOMIC DNA]</scope>
    <source>
        <strain evidence="4">DSM 18391 / NRRL B-41598 / KBS 63</strain>
    </source>
</reference>
<evidence type="ECO:0000256" key="1">
    <source>
        <dbReference type="ARBA" id="ARBA00006484"/>
    </source>
</evidence>
<keyword evidence="4" id="KW-1185">Reference proteome</keyword>
<dbReference type="InterPro" id="IPR002347">
    <property type="entry name" value="SDR_fam"/>
</dbReference>
<dbReference type="Pfam" id="PF13561">
    <property type="entry name" value="adh_short_C2"/>
    <property type="match status" value="1"/>
</dbReference>
<evidence type="ECO:0008006" key="5">
    <source>
        <dbReference type="Google" id="ProtNLM"/>
    </source>
</evidence>
<proteinExistence type="inferred from homology"/>
<dbReference type="CDD" id="cd05233">
    <property type="entry name" value="SDR_c"/>
    <property type="match status" value="1"/>
</dbReference>
<dbReference type="PATRIC" id="fig|926566.3.peg.2908"/>
<organism evidence="3 4">
    <name type="scientific">Terriglobus roseus (strain DSM 18391 / NRRL B-41598 / KBS 63)</name>
    <dbReference type="NCBI Taxonomy" id="926566"/>
    <lineage>
        <taxon>Bacteria</taxon>
        <taxon>Pseudomonadati</taxon>
        <taxon>Acidobacteriota</taxon>
        <taxon>Terriglobia</taxon>
        <taxon>Terriglobales</taxon>
        <taxon>Acidobacteriaceae</taxon>
        <taxon>Terriglobus</taxon>
    </lineage>
</organism>
<dbReference type="Proteomes" id="UP000006056">
    <property type="component" value="Chromosome"/>
</dbReference>
<dbReference type="HOGENOM" id="CLU_010194_1_0_0"/>
<dbReference type="eggNOG" id="COG1028">
    <property type="taxonomic scope" value="Bacteria"/>
</dbReference>
<dbReference type="OrthoDB" id="9803333at2"/>
<dbReference type="Gene3D" id="3.40.50.720">
    <property type="entry name" value="NAD(P)-binding Rossmann-like Domain"/>
    <property type="match status" value="1"/>
</dbReference>
<dbReference type="InterPro" id="IPR036291">
    <property type="entry name" value="NAD(P)-bd_dom_sf"/>
</dbReference>
<protein>
    <recommendedName>
        <fullName evidence="5">NAD(P)-dependent dehydrogenase, short-chain alcohol dehydrogenase family</fullName>
    </recommendedName>
</protein>
<dbReference type="PROSITE" id="PS00061">
    <property type="entry name" value="ADH_SHORT"/>
    <property type="match status" value="1"/>
</dbReference>
<dbReference type="STRING" id="926566.Terro_2916"/>
<accession>I3ZIT3</accession>
<dbReference type="GO" id="GO:0016491">
    <property type="term" value="F:oxidoreductase activity"/>
    <property type="evidence" value="ECO:0007669"/>
    <property type="project" value="UniProtKB-KW"/>
</dbReference>
<keyword evidence="2" id="KW-0560">Oxidoreductase</keyword>
<dbReference type="FunFam" id="3.40.50.720:FF:000084">
    <property type="entry name" value="Short-chain dehydrogenase reductase"/>
    <property type="match status" value="1"/>
</dbReference>
<name>I3ZIT3_TERRK</name>